<evidence type="ECO:0008006" key="4">
    <source>
        <dbReference type="Google" id="ProtNLM"/>
    </source>
</evidence>
<feature type="compositionally biased region" description="Polar residues" evidence="1">
    <location>
        <begin position="234"/>
        <end position="266"/>
    </location>
</feature>
<feature type="compositionally biased region" description="Polar residues" evidence="1">
    <location>
        <begin position="182"/>
        <end position="200"/>
    </location>
</feature>
<feature type="compositionally biased region" description="Acidic residues" evidence="1">
    <location>
        <begin position="171"/>
        <end position="180"/>
    </location>
</feature>
<keyword evidence="3" id="KW-1185">Reference proteome</keyword>
<evidence type="ECO:0000313" key="3">
    <source>
        <dbReference type="Proteomes" id="UP000187455"/>
    </source>
</evidence>
<dbReference type="OrthoDB" id="196547at2759"/>
<dbReference type="EMBL" id="LSSL01002385">
    <property type="protein sequence ID" value="OLY81518.1"/>
    <property type="molecule type" value="Genomic_DNA"/>
</dbReference>
<protein>
    <recommendedName>
        <fullName evidence="4">RGS domain-containing protein</fullName>
    </recommendedName>
</protein>
<evidence type="ECO:0000256" key="1">
    <source>
        <dbReference type="SAM" id="MobiDB-lite"/>
    </source>
</evidence>
<comment type="caution">
    <text evidence="2">The sequence shown here is derived from an EMBL/GenBank/DDBJ whole genome shotgun (WGS) entry which is preliminary data.</text>
</comment>
<gene>
    <name evidence="2" type="ORF">AYI68_g4376</name>
</gene>
<accession>A0A1R0GXD9</accession>
<reference evidence="2 3" key="1">
    <citation type="journal article" date="2016" name="Mol. Biol. Evol.">
        <title>Genome-Wide Survey of Gut Fungi (Harpellales) Reveals the First Horizontally Transferred Ubiquitin Gene from a Mosquito Host.</title>
        <authorList>
            <person name="Wang Y."/>
            <person name="White M.M."/>
            <person name="Kvist S."/>
            <person name="Moncalvo J.M."/>
        </authorList>
    </citation>
    <scope>NUCLEOTIDE SEQUENCE [LARGE SCALE GENOMIC DNA]</scope>
    <source>
        <strain evidence="2 3">ALG-7-W6</strain>
    </source>
</reference>
<feature type="region of interest" description="Disordered" evidence="1">
    <location>
        <begin position="165"/>
        <end position="200"/>
    </location>
</feature>
<proteinExistence type="predicted"/>
<dbReference type="InterPro" id="IPR036305">
    <property type="entry name" value="RGS_sf"/>
</dbReference>
<dbReference type="AlphaFoldDB" id="A0A1R0GXD9"/>
<dbReference type="SUPFAM" id="SSF48097">
    <property type="entry name" value="Regulator of G-protein signaling, RGS"/>
    <property type="match status" value="1"/>
</dbReference>
<organism evidence="2 3">
    <name type="scientific">Smittium mucronatum</name>
    <dbReference type="NCBI Taxonomy" id="133383"/>
    <lineage>
        <taxon>Eukaryota</taxon>
        <taxon>Fungi</taxon>
        <taxon>Fungi incertae sedis</taxon>
        <taxon>Zoopagomycota</taxon>
        <taxon>Kickxellomycotina</taxon>
        <taxon>Harpellomycetes</taxon>
        <taxon>Harpellales</taxon>
        <taxon>Legeriomycetaceae</taxon>
        <taxon>Smittium</taxon>
    </lineage>
</organism>
<dbReference type="Proteomes" id="UP000187455">
    <property type="component" value="Unassembled WGS sequence"/>
</dbReference>
<name>A0A1R0GXD9_9FUNG</name>
<evidence type="ECO:0000313" key="2">
    <source>
        <dbReference type="EMBL" id="OLY81518.1"/>
    </source>
</evidence>
<feature type="region of interest" description="Disordered" evidence="1">
    <location>
        <begin position="1"/>
        <end position="22"/>
    </location>
</feature>
<sequence length="424" mass="48089">MSKNLVSDFQHRAPNNDSINKYPNMTGKLNSAYSIDFFNDLEDPKGLSSLEKISREKYCSENIHFIKAYQELKVIVLSYVVEYRKSIINSSNPTDCGSNSLPTHTQLSTRQSLESLDLADLNWDDFNPESFSNSIIFELKNKETSSEPEDFDIYTNYDKNETQVKSRFDSDVDSPPELEDFQPSSLGNHRSNRFAFSSKSETTRNHRFSFIKGSKKSGLESNSLAETPLRGAKPSNSPQNLNSSINDQGMVQVSNNKVTSKKNGPFSNHSGHSNSNSHQSSFPPKDRSLWRDLVRADVFVQIHTLPLPSTISQAVLSSIPQKSNKINNFANKNSKFEPSPQDILDLDIVAKTRVPRPLRPYFQDMYSKFFFNTSDQYLNIPGNLSQSMVEMYNSKNMTYGMFDSALEVVLEMTYLNLYSPANKI</sequence>
<feature type="region of interest" description="Disordered" evidence="1">
    <location>
        <begin position="218"/>
        <end position="285"/>
    </location>
</feature>
<feature type="compositionally biased region" description="Low complexity" evidence="1">
    <location>
        <begin position="267"/>
        <end position="281"/>
    </location>
</feature>